<name>G0TZ24_TRYVY</name>
<proteinExistence type="predicted"/>
<sequence>MEFDEDILPLMQKMDGVLTQIQEQLLPLFSLLSEDVLVSNYGVDEQARISLAAAFVLLLVTYAHDALTNRPNGAGMDKQLMLKINRVTEYIGKLREITLLDSESRQAKGMGEGNKGAGESEGVDRPMLVTGDGRGRKTDRDASARSDKHQDTQRNRRRLEADGETRPSASSAIADEPGAAEDGNIDPLGDGILFKEVERVPGKTSVLVRNLLRQVKGTDIDEND</sequence>
<dbReference type="EMBL" id="HE573023">
    <property type="protein sequence ID" value="CCC49227.1"/>
    <property type="molecule type" value="Genomic_DNA"/>
</dbReference>
<dbReference type="OMA" id="FGDAQMF"/>
<accession>G0TZ24</accession>
<reference evidence="2" key="1">
    <citation type="journal article" date="2012" name="Proc. Natl. Acad. Sci. U.S.A.">
        <title>Antigenic diversity is generated by distinct evolutionary mechanisms in African trypanosome species.</title>
        <authorList>
            <person name="Jackson A.P."/>
            <person name="Berry A."/>
            <person name="Aslett M."/>
            <person name="Allison H.C."/>
            <person name="Burton P."/>
            <person name="Vavrova-Anderson J."/>
            <person name="Brown R."/>
            <person name="Browne H."/>
            <person name="Corton N."/>
            <person name="Hauser H."/>
            <person name="Gamble J."/>
            <person name="Gilderthorp R."/>
            <person name="Marcello L."/>
            <person name="McQuillan J."/>
            <person name="Otto T.D."/>
            <person name="Quail M.A."/>
            <person name="Sanders M.J."/>
            <person name="van Tonder A."/>
            <person name="Ginger M.L."/>
            <person name="Field M.C."/>
            <person name="Barry J.D."/>
            <person name="Hertz-Fowler C."/>
            <person name="Berriman M."/>
        </authorList>
    </citation>
    <scope>NUCLEOTIDE SEQUENCE</scope>
    <source>
        <strain evidence="2">Y486</strain>
    </source>
</reference>
<dbReference type="AlphaFoldDB" id="G0TZ24"/>
<feature type="compositionally biased region" description="Basic and acidic residues" evidence="1">
    <location>
        <begin position="133"/>
        <end position="165"/>
    </location>
</feature>
<gene>
    <name evidence="2" type="ORF">TVY486_0705500</name>
</gene>
<evidence type="ECO:0000256" key="1">
    <source>
        <dbReference type="SAM" id="MobiDB-lite"/>
    </source>
</evidence>
<organism evidence="2">
    <name type="scientific">Trypanosoma vivax (strain Y486)</name>
    <dbReference type="NCBI Taxonomy" id="1055687"/>
    <lineage>
        <taxon>Eukaryota</taxon>
        <taxon>Discoba</taxon>
        <taxon>Euglenozoa</taxon>
        <taxon>Kinetoplastea</taxon>
        <taxon>Metakinetoplastina</taxon>
        <taxon>Trypanosomatida</taxon>
        <taxon>Trypanosomatidae</taxon>
        <taxon>Trypanosoma</taxon>
        <taxon>Duttonella</taxon>
    </lineage>
</organism>
<feature type="region of interest" description="Disordered" evidence="1">
    <location>
        <begin position="105"/>
        <end position="189"/>
    </location>
</feature>
<evidence type="ECO:0000313" key="2">
    <source>
        <dbReference type="EMBL" id="CCC49227.1"/>
    </source>
</evidence>
<dbReference type="VEuPathDB" id="TriTrypDB:TvY486_0705500"/>
<protein>
    <submittedName>
        <fullName evidence="2">Putative 3' exoribonuclease</fullName>
    </submittedName>
</protein>